<dbReference type="PANTHER" id="PTHR11315:SF0">
    <property type="entry name" value="FOLATE GAMMA-GLUTAMYL HYDROLASE"/>
    <property type="match status" value="1"/>
</dbReference>
<evidence type="ECO:0000313" key="2">
    <source>
        <dbReference type="EMBL" id="KAJ4427310.1"/>
    </source>
</evidence>
<name>A0ABQ8S0A3_PERAM</name>
<feature type="compositionally biased region" description="Basic and acidic residues" evidence="1">
    <location>
        <begin position="25"/>
        <end position="49"/>
    </location>
</feature>
<reference evidence="2 3" key="1">
    <citation type="journal article" date="2022" name="Allergy">
        <title>Genome assembly and annotation of Periplaneta americana reveal a comprehensive cockroach allergen profile.</title>
        <authorList>
            <person name="Wang L."/>
            <person name="Xiong Q."/>
            <person name="Saelim N."/>
            <person name="Wang L."/>
            <person name="Nong W."/>
            <person name="Wan A.T."/>
            <person name="Shi M."/>
            <person name="Liu X."/>
            <person name="Cao Q."/>
            <person name="Hui J.H.L."/>
            <person name="Sookrung N."/>
            <person name="Leung T.F."/>
            <person name="Tungtrongchitr A."/>
            <person name="Tsui S.K.W."/>
        </authorList>
    </citation>
    <scope>NUCLEOTIDE SEQUENCE [LARGE SCALE GENOMIC DNA]</scope>
    <source>
        <strain evidence="2">PWHHKU_190912</strain>
    </source>
</reference>
<dbReference type="SUPFAM" id="SSF52317">
    <property type="entry name" value="Class I glutamine amidotransferase-like"/>
    <property type="match status" value="1"/>
</dbReference>
<feature type="compositionally biased region" description="Basic residues" evidence="1">
    <location>
        <begin position="9"/>
        <end position="24"/>
    </location>
</feature>
<dbReference type="EMBL" id="JAJSOF020000038">
    <property type="protein sequence ID" value="KAJ4427310.1"/>
    <property type="molecule type" value="Genomic_DNA"/>
</dbReference>
<keyword evidence="3" id="KW-1185">Reference proteome</keyword>
<sequence length="186" mass="20418">MQDHEPKKPLPHKRKKPNQRKKQLKPRDNEHLADVLETYDDKNSDGHDDGNDDVDDDDDDDDDDDGNEDGDDDDKNNYCRVLIPGGAAPFNATDGYASAGGELYQLAKEKNDAGQFFPVWGTCLGFELLAVLSAGGEDIRNICEILNVAMPLVFKPAFHGNNILYYSTKASGALQPGAVALLLLRS</sequence>
<dbReference type="Gene3D" id="3.40.50.880">
    <property type="match status" value="1"/>
</dbReference>
<evidence type="ECO:0000313" key="3">
    <source>
        <dbReference type="Proteomes" id="UP001148838"/>
    </source>
</evidence>
<evidence type="ECO:0000256" key="1">
    <source>
        <dbReference type="SAM" id="MobiDB-lite"/>
    </source>
</evidence>
<proteinExistence type="predicted"/>
<dbReference type="InterPro" id="IPR015527">
    <property type="entry name" value="Pept_C26_g-glut_hydrolase"/>
</dbReference>
<feature type="compositionally biased region" description="Acidic residues" evidence="1">
    <location>
        <begin position="50"/>
        <end position="74"/>
    </location>
</feature>
<accession>A0ABQ8S0A3</accession>
<gene>
    <name evidence="2" type="ORF">ANN_24930</name>
</gene>
<feature type="region of interest" description="Disordered" evidence="1">
    <location>
        <begin position="1"/>
        <end position="78"/>
    </location>
</feature>
<dbReference type="InterPro" id="IPR029062">
    <property type="entry name" value="Class_I_gatase-like"/>
</dbReference>
<protein>
    <recommendedName>
        <fullName evidence="4">Folate gamma-glutamyl hydrolase</fullName>
    </recommendedName>
</protein>
<evidence type="ECO:0008006" key="4">
    <source>
        <dbReference type="Google" id="ProtNLM"/>
    </source>
</evidence>
<dbReference type="PANTHER" id="PTHR11315">
    <property type="entry name" value="PROTEASE FAMILY C26 GAMMA-GLUTAMYL HYDROLASE"/>
    <property type="match status" value="1"/>
</dbReference>
<comment type="caution">
    <text evidence="2">The sequence shown here is derived from an EMBL/GenBank/DDBJ whole genome shotgun (WGS) entry which is preliminary data.</text>
</comment>
<organism evidence="2 3">
    <name type="scientific">Periplaneta americana</name>
    <name type="common">American cockroach</name>
    <name type="synonym">Blatta americana</name>
    <dbReference type="NCBI Taxonomy" id="6978"/>
    <lineage>
        <taxon>Eukaryota</taxon>
        <taxon>Metazoa</taxon>
        <taxon>Ecdysozoa</taxon>
        <taxon>Arthropoda</taxon>
        <taxon>Hexapoda</taxon>
        <taxon>Insecta</taxon>
        <taxon>Pterygota</taxon>
        <taxon>Neoptera</taxon>
        <taxon>Polyneoptera</taxon>
        <taxon>Dictyoptera</taxon>
        <taxon>Blattodea</taxon>
        <taxon>Blattoidea</taxon>
        <taxon>Blattidae</taxon>
        <taxon>Blattinae</taxon>
        <taxon>Periplaneta</taxon>
    </lineage>
</organism>
<dbReference type="Proteomes" id="UP001148838">
    <property type="component" value="Unassembled WGS sequence"/>
</dbReference>